<dbReference type="Pfam" id="PF12631">
    <property type="entry name" value="MnmE_helical"/>
    <property type="match status" value="1"/>
</dbReference>
<dbReference type="HAMAP" id="MF_00379">
    <property type="entry name" value="GTPase_MnmE"/>
    <property type="match status" value="1"/>
</dbReference>
<accession>A0A143WRZ6</accession>
<keyword evidence="6 11" id="KW-0547">Nucleotide-binding</keyword>
<evidence type="ECO:0000256" key="9">
    <source>
        <dbReference type="ARBA" id="ARBA00022958"/>
    </source>
</evidence>
<dbReference type="EC" id="3.6.-.-" evidence="11"/>
<dbReference type="InterPro" id="IPR004520">
    <property type="entry name" value="GTPase_MnmE"/>
</dbReference>
<dbReference type="InterPro" id="IPR018948">
    <property type="entry name" value="GTP-bd_TrmE_N"/>
</dbReference>
<keyword evidence="7 11" id="KW-0378">Hydrolase</keyword>
<dbReference type="PANTHER" id="PTHR42714:SF2">
    <property type="entry name" value="TRNA MODIFICATION GTPASE GTPBP3, MITOCHONDRIAL"/>
    <property type="match status" value="1"/>
</dbReference>
<evidence type="ECO:0000256" key="10">
    <source>
        <dbReference type="ARBA" id="ARBA00023134"/>
    </source>
</evidence>
<keyword evidence="5 11" id="KW-0479">Metal-binding</keyword>
<feature type="binding site" evidence="11">
    <location>
        <position position="452"/>
    </location>
    <ligand>
        <name>(6S)-5-formyl-5,6,7,8-tetrahydrofolate</name>
        <dbReference type="ChEBI" id="CHEBI:57457"/>
    </ligand>
</feature>
<dbReference type="KEGG" id="cmik:PMARG_ME00055"/>
<keyword evidence="10 11" id="KW-0342">GTP-binding</keyword>
<feature type="binding site" evidence="11">
    <location>
        <position position="225"/>
    </location>
    <ligand>
        <name>K(+)</name>
        <dbReference type="ChEBI" id="CHEBI:29103"/>
    </ligand>
</feature>
<evidence type="ECO:0000256" key="8">
    <source>
        <dbReference type="ARBA" id="ARBA00022842"/>
    </source>
</evidence>
<evidence type="ECO:0000256" key="4">
    <source>
        <dbReference type="ARBA" id="ARBA00022694"/>
    </source>
</evidence>
<dbReference type="Gene3D" id="3.30.1360.120">
    <property type="entry name" value="Probable tRNA modification gtpase trme, domain 1"/>
    <property type="match status" value="1"/>
</dbReference>
<dbReference type="Pfam" id="PF01926">
    <property type="entry name" value="MMR_HSR1"/>
    <property type="match status" value="1"/>
</dbReference>
<evidence type="ECO:0000313" key="15">
    <source>
        <dbReference type="Proteomes" id="UP000095697"/>
    </source>
</evidence>
<keyword evidence="4 11" id="KW-0819">tRNA processing</keyword>
<dbReference type="PATRIC" id="fig|1778264.3.peg.49"/>
<dbReference type="InterPro" id="IPR027368">
    <property type="entry name" value="MnmE_dom2"/>
</dbReference>
<dbReference type="SUPFAM" id="SSF52540">
    <property type="entry name" value="P-loop containing nucleoside triphosphate hydrolases"/>
    <property type="match status" value="1"/>
</dbReference>
<feature type="binding site" evidence="11">
    <location>
        <position position="246"/>
    </location>
    <ligand>
        <name>K(+)</name>
        <dbReference type="ChEBI" id="CHEBI:29103"/>
    </ligand>
</feature>
<dbReference type="PROSITE" id="PS51709">
    <property type="entry name" value="G_TRME"/>
    <property type="match status" value="1"/>
</dbReference>
<feature type="binding site" evidence="11">
    <location>
        <position position="119"/>
    </location>
    <ligand>
        <name>(6S)-5-formyl-5,6,7,8-tetrahydrofolate</name>
        <dbReference type="ChEBI" id="CHEBI:57457"/>
    </ligand>
</feature>
<dbReference type="InterPro" id="IPR031168">
    <property type="entry name" value="G_TrmE"/>
</dbReference>
<feature type="binding site" evidence="11">
    <location>
        <begin position="225"/>
        <end position="230"/>
    </location>
    <ligand>
        <name>GTP</name>
        <dbReference type="ChEBI" id="CHEBI:37565"/>
    </ligand>
</feature>
<dbReference type="FunFam" id="3.30.1360.120:FF:000001">
    <property type="entry name" value="tRNA modification GTPase MnmE"/>
    <property type="match status" value="1"/>
</dbReference>
<evidence type="ECO:0000256" key="11">
    <source>
        <dbReference type="HAMAP-Rule" id="MF_00379"/>
    </source>
</evidence>
<feature type="binding site" evidence="11">
    <location>
        <begin position="244"/>
        <end position="250"/>
    </location>
    <ligand>
        <name>GTP</name>
        <dbReference type="ChEBI" id="CHEBI:37565"/>
    </ligand>
</feature>
<comment type="function">
    <text evidence="11">Exhibits a very high intrinsic GTPase hydrolysis rate. Involved in the addition of a carboxymethylaminomethyl (cmnm) group at the wobble position (U34) of certain tRNAs, forming tRNA-cmnm(5)s(2)U34.</text>
</comment>
<dbReference type="NCBIfam" id="NF003661">
    <property type="entry name" value="PRK05291.1-3"/>
    <property type="match status" value="1"/>
</dbReference>
<dbReference type="FunFam" id="3.40.50.300:FF:000249">
    <property type="entry name" value="tRNA modification GTPase MnmE"/>
    <property type="match status" value="1"/>
</dbReference>
<keyword evidence="3 11" id="KW-0963">Cytoplasm</keyword>
<dbReference type="OrthoDB" id="9805918at2"/>
<dbReference type="RefSeq" id="WP_067569012.1">
    <property type="nucleotide sequence ID" value="NZ_LN999831.1"/>
</dbReference>
<evidence type="ECO:0000256" key="12">
    <source>
        <dbReference type="RuleBase" id="RU003313"/>
    </source>
</evidence>
<dbReference type="PANTHER" id="PTHR42714">
    <property type="entry name" value="TRNA MODIFICATION GTPASE GTPBP3"/>
    <property type="match status" value="1"/>
</dbReference>
<dbReference type="Pfam" id="PF10396">
    <property type="entry name" value="TrmE_N"/>
    <property type="match status" value="1"/>
</dbReference>
<keyword evidence="9 11" id="KW-0630">Potassium</keyword>
<comment type="cofactor">
    <cofactor evidence="11">
        <name>K(+)</name>
        <dbReference type="ChEBI" id="CHEBI:29103"/>
    </cofactor>
    <text evidence="11">Binds 1 potassium ion per subunit.</text>
</comment>
<feature type="binding site" evidence="11">
    <location>
        <begin position="333"/>
        <end position="336"/>
    </location>
    <ligand>
        <name>GTP</name>
        <dbReference type="ChEBI" id="CHEBI:37565"/>
    </ligand>
</feature>
<dbReference type="NCBIfam" id="TIGR00231">
    <property type="entry name" value="small_GTP"/>
    <property type="match status" value="1"/>
</dbReference>
<evidence type="ECO:0000256" key="3">
    <source>
        <dbReference type="ARBA" id="ARBA00022490"/>
    </source>
</evidence>
<dbReference type="PRINTS" id="PR00449">
    <property type="entry name" value="RASTRNSFRMNG"/>
</dbReference>
<dbReference type="InterPro" id="IPR025867">
    <property type="entry name" value="MnmE_helical"/>
</dbReference>
<feature type="binding site" evidence="11">
    <location>
        <position position="229"/>
    </location>
    <ligand>
        <name>Mg(2+)</name>
        <dbReference type="ChEBI" id="CHEBI:18420"/>
    </ligand>
</feature>
<dbReference type="CDD" id="cd14858">
    <property type="entry name" value="TrmE_N"/>
    <property type="match status" value="1"/>
</dbReference>
<dbReference type="NCBIfam" id="TIGR00450">
    <property type="entry name" value="mnmE_trmE_thdF"/>
    <property type="match status" value="1"/>
</dbReference>
<dbReference type="AlphaFoldDB" id="A0A143WRZ6"/>
<dbReference type="Gene3D" id="3.40.50.300">
    <property type="entry name" value="P-loop containing nucleotide triphosphate hydrolases"/>
    <property type="match status" value="1"/>
</dbReference>
<dbReference type="GO" id="GO:0030488">
    <property type="term" value="P:tRNA methylation"/>
    <property type="evidence" value="ECO:0007669"/>
    <property type="project" value="TreeGrafter"/>
</dbReference>
<dbReference type="EMBL" id="LN999831">
    <property type="protein sequence ID" value="CUX95669.1"/>
    <property type="molecule type" value="Genomic_DNA"/>
</dbReference>
<evidence type="ECO:0000256" key="5">
    <source>
        <dbReference type="ARBA" id="ARBA00022723"/>
    </source>
</evidence>
<dbReference type="InterPro" id="IPR027266">
    <property type="entry name" value="TrmE/GcvT-like"/>
</dbReference>
<evidence type="ECO:0000256" key="2">
    <source>
        <dbReference type="ARBA" id="ARBA00011043"/>
    </source>
</evidence>
<feature type="binding site" evidence="11">
    <location>
        <position position="79"/>
    </location>
    <ligand>
        <name>(6S)-5-formyl-5,6,7,8-tetrahydrofolate</name>
        <dbReference type="ChEBI" id="CHEBI:57457"/>
    </ligand>
</feature>
<dbReference type="SUPFAM" id="SSF116878">
    <property type="entry name" value="TrmE connector domain"/>
    <property type="match status" value="1"/>
</dbReference>
<organism evidence="14 15">
    <name type="scientific">Candidatus Mikella endobia</name>
    <dbReference type="NCBI Taxonomy" id="1778264"/>
    <lineage>
        <taxon>Bacteria</taxon>
        <taxon>Pseudomonadati</taxon>
        <taxon>Pseudomonadota</taxon>
        <taxon>Gammaproteobacteria</taxon>
        <taxon>Enterobacterales</taxon>
        <taxon>Enterobacteriaceae</taxon>
        <taxon>Candidatus Mikella</taxon>
    </lineage>
</organism>
<evidence type="ECO:0000256" key="7">
    <source>
        <dbReference type="ARBA" id="ARBA00022801"/>
    </source>
</evidence>
<reference evidence="15" key="1">
    <citation type="submission" date="2016-01" db="EMBL/GenBank/DDBJ databases">
        <authorList>
            <person name="Husnik F."/>
        </authorList>
    </citation>
    <scope>NUCLEOTIDE SEQUENCE [LARGE SCALE GENOMIC DNA]</scope>
</reference>
<keyword evidence="8 11" id="KW-0460">Magnesium</keyword>
<comment type="caution">
    <text evidence="11">Lacks conserved residue(s) required for the propagation of feature annotation.</text>
</comment>
<feature type="domain" description="TrmE-type G" evidence="13">
    <location>
        <begin position="215"/>
        <end position="375"/>
    </location>
</feature>
<dbReference type="GO" id="GO:0002098">
    <property type="term" value="P:tRNA wobble uridine modification"/>
    <property type="evidence" value="ECO:0007669"/>
    <property type="project" value="TreeGrafter"/>
</dbReference>
<dbReference type="CDD" id="cd04164">
    <property type="entry name" value="trmE"/>
    <property type="match status" value="1"/>
</dbReference>
<feature type="binding site" evidence="11">
    <location>
        <begin position="269"/>
        <end position="272"/>
    </location>
    <ligand>
        <name>GTP</name>
        <dbReference type="ChEBI" id="CHEBI:37565"/>
    </ligand>
</feature>
<dbReference type="InterPro" id="IPR027417">
    <property type="entry name" value="P-loop_NTPase"/>
</dbReference>
<sequence length="452" mass="49466">MSTDTITAIATPPGRGGIGILRVSGPLVTSVANRLLGKLPSPRQAEYLPFYDSNGTPIDQGIAIFFPGPFSFTGEDILELQGHGGPIILDMLLQQILSLPKVRIAHPGEFSKRAFLNNKLDLAQAEAIADLIEASSVQAARSAFKSLQGKFSIRIHELVEMLTNLRIAVEATIDFPDEDIDFISKSKIESSINDIITKLNTIIDEAHHGCILREGIKVIIAGKPNVGKSSLLNTLVGRDVAIVTAIAGTTRDILHEDIHLNGIPMHIIDTAGLQESEDEVEKIGIERAWREIKQADHVLLILDSTKTTPSDIITIQKFIARIPSSITVTIIRNKADLTGEKIGIKKINNYSIITISAKYNIGINLLREHLKQSIGFAGSTEGKFLARRRHLEALKNTGKHLLQGKEQLLNAFSCELLAEELRLAQQIISEITGEFSSNDLLKKIFSSFCIGK</sequence>
<dbReference type="STRING" id="1778264.PMARG_ME00055"/>
<dbReference type="GO" id="GO:0046872">
    <property type="term" value="F:metal ion binding"/>
    <property type="evidence" value="ECO:0007669"/>
    <property type="project" value="UniProtKB-KW"/>
</dbReference>
<evidence type="ECO:0000313" key="14">
    <source>
        <dbReference type="EMBL" id="CUX95669.1"/>
    </source>
</evidence>
<comment type="similarity">
    <text evidence="2 11 12">Belongs to the TRAFAC class TrmE-Era-EngA-EngB-Septin-like GTPase superfamily. TrmE GTPase family.</text>
</comment>
<evidence type="ECO:0000256" key="1">
    <source>
        <dbReference type="ARBA" id="ARBA00004496"/>
    </source>
</evidence>
<feature type="binding site" evidence="11">
    <location>
        <position position="22"/>
    </location>
    <ligand>
        <name>(6S)-5-formyl-5,6,7,8-tetrahydrofolate</name>
        <dbReference type="ChEBI" id="CHEBI:57457"/>
    </ligand>
</feature>
<feature type="binding site" evidence="11">
    <location>
        <position position="250"/>
    </location>
    <ligand>
        <name>Mg(2+)</name>
        <dbReference type="ChEBI" id="CHEBI:18420"/>
    </ligand>
</feature>
<name>A0A143WRZ6_9ENTR</name>
<dbReference type="Proteomes" id="UP000095697">
    <property type="component" value="Chromosome I"/>
</dbReference>
<evidence type="ECO:0000256" key="6">
    <source>
        <dbReference type="ARBA" id="ARBA00022741"/>
    </source>
</evidence>
<dbReference type="InterPro" id="IPR005225">
    <property type="entry name" value="Small_GTP-bd"/>
</dbReference>
<dbReference type="InterPro" id="IPR006073">
    <property type="entry name" value="GTP-bd"/>
</dbReference>
<dbReference type="GO" id="GO:0005525">
    <property type="term" value="F:GTP binding"/>
    <property type="evidence" value="ECO:0007669"/>
    <property type="project" value="UniProtKB-UniRule"/>
</dbReference>
<dbReference type="GO" id="GO:0005829">
    <property type="term" value="C:cytosol"/>
    <property type="evidence" value="ECO:0007669"/>
    <property type="project" value="TreeGrafter"/>
</dbReference>
<feature type="binding site" evidence="11">
    <location>
        <position position="249"/>
    </location>
    <ligand>
        <name>K(+)</name>
        <dbReference type="ChEBI" id="CHEBI:29103"/>
    </ligand>
</feature>
<proteinExistence type="inferred from homology"/>
<protein>
    <recommendedName>
        <fullName evidence="11">tRNA modification GTPase MnmE</fullName>
        <ecNumber evidence="11">3.6.-.-</ecNumber>
    </recommendedName>
</protein>
<keyword evidence="15" id="KW-1185">Reference proteome</keyword>
<comment type="subunit">
    <text evidence="11">Homodimer. Heterotetramer of two MnmE and two MnmG subunits.</text>
</comment>
<gene>
    <name evidence="11 14" type="primary">mnmE</name>
    <name evidence="11" type="synonym">trmE</name>
    <name evidence="14" type="ORF">PMARG_ME00055</name>
</gene>
<comment type="subcellular location">
    <subcellularLocation>
        <location evidence="1 11">Cytoplasm</location>
    </subcellularLocation>
</comment>
<evidence type="ECO:0000259" key="13">
    <source>
        <dbReference type="PROSITE" id="PS51709"/>
    </source>
</evidence>
<dbReference type="GO" id="GO:0003924">
    <property type="term" value="F:GTPase activity"/>
    <property type="evidence" value="ECO:0007669"/>
    <property type="project" value="UniProtKB-UniRule"/>
</dbReference>
<feature type="binding site" evidence="11">
    <location>
        <position position="244"/>
    </location>
    <ligand>
        <name>K(+)</name>
        <dbReference type="ChEBI" id="CHEBI:29103"/>
    </ligand>
</feature>
<dbReference type="Gene3D" id="1.20.120.430">
    <property type="entry name" value="tRNA modification GTPase MnmE domain 2"/>
    <property type="match status" value="1"/>
</dbReference>